<dbReference type="Pfam" id="PF00005">
    <property type="entry name" value="ABC_tran"/>
    <property type="match status" value="1"/>
</dbReference>
<dbReference type="GO" id="GO:0015658">
    <property type="term" value="F:branched-chain amino acid transmembrane transporter activity"/>
    <property type="evidence" value="ECO:0007669"/>
    <property type="project" value="TreeGrafter"/>
</dbReference>
<evidence type="ECO:0000313" key="5">
    <source>
        <dbReference type="EMBL" id="MBS2962273.1"/>
    </source>
</evidence>
<dbReference type="EMBL" id="JAGSXH010000009">
    <property type="protein sequence ID" value="MBS2962273.1"/>
    <property type="molecule type" value="Genomic_DNA"/>
</dbReference>
<dbReference type="GO" id="GO:0016887">
    <property type="term" value="F:ATP hydrolysis activity"/>
    <property type="evidence" value="ECO:0007669"/>
    <property type="project" value="InterPro"/>
</dbReference>
<name>A0A8J8BAQ0_9ACTN</name>
<evidence type="ECO:0000256" key="1">
    <source>
        <dbReference type="ARBA" id="ARBA00005417"/>
    </source>
</evidence>
<feature type="domain" description="ABC transporter" evidence="4">
    <location>
        <begin position="5"/>
        <end position="214"/>
    </location>
</feature>
<dbReference type="PANTHER" id="PTHR43820:SF4">
    <property type="entry name" value="HIGH-AFFINITY BRANCHED-CHAIN AMINO ACID TRANSPORT ATP-BINDING PROTEIN LIVF"/>
    <property type="match status" value="1"/>
</dbReference>
<gene>
    <name evidence="5" type="ORF">KGA66_04395</name>
</gene>
<sequence length="214" mass="21944">MTALVGPNGAGKSTLLGWCAGAASTGTTAGGRLELAPAPATGPPARRAVPLADATSWSATRRAASGLRLVPSGANVFANLTVAENLRVGGEPGRDDAGAVLDLFPELKPHLRQRAATLSGGQRQLLAVACALGGRWRVLLVDEPVQGIAPALSDRVYAALAAAVAPDRAVLVADPVTHRATKVADFVWRLERGRIVFAGEPTEVARDTAADHGL</sequence>
<proteinExistence type="inferred from homology"/>
<evidence type="ECO:0000313" key="6">
    <source>
        <dbReference type="Proteomes" id="UP000677913"/>
    </source>
</evidence>
<dbReference type="SUPFAM" id="SSF52540">
    <property type="entry name" value="P-loop containing nucleoside triphosphate hydrolases"/>
    <property type="match status" value="1"/>
</dbReference>
<dbReference type="Proteomes" id="UP000677913">
    <property type="component" value="Unassembled WGS sequence"/>
</dbReference>
<dbReference type="AlphaFoldDB" id="A0A8J8BAQ0"/>
<dbReference type="PROSITE" id="PS00211">
    <property type="entry name" value="ABC_TRANSPORTER_1"/>
    <property type="match status" value="1"/>
</dbReference>
<keyword evidence="3" id="KW-0029">Amino-acid transport</keyword>
<evidence type="ECO:0000256" key="2">
    <source>
        <dbReference type="ARBA" id="ARBA00022448"/>
    </source>
</evidence>
<evidence type="ECO:0000259" key="4">
    <source>
        <dbReference type="PROSITE" id="PS50893"/>
    </source>
</evidence>
<comment type="similarity">
    <text evidence="1">Belongs to the ABC transporter superfamily.</text>
</comment>
<dbReference type="InterPro" id="IPR003439">
    <property type="entry name" value="ABC_transporter-like_ATP-bd"/>
</dbReference>
<dbReference type="InterPro" id="IPR027417">
    <property type="entry name" value="P-loop_NTPase"/>
</dbReference>
<keyword evidence="5" id="KW-0067">ATP-binding</keyword>
<accession>A0A8J8BAQ0</accession>
<protein>
    <submittedName>
        <fullName evidence="5">ATP-binding cassette domain-containing protein</fullName>
    </submittedName>
</protein>
<reference evidence="5" key="1">
    <citation type="submission" date="2021-04" db="EMBL/GenBank/DDBJ databases">
        <title>Genome based classification of Actinospica acidithermotolerans sp. nov., an actinobacterium isolated from an Indonesian hot spring.</title>
        <authorList>
            <person name="Kusuma A.B."/>
            <person name="Putra K.E."/>
            <person name="Nafisah S."/>
            <person name="Loh J."/>
            <person name="Nouioui I."/>
            <person name="Goodfellow M."/>
        </authorList>
    </citation>
    <scope>NUCLEOTIDE SEQUENCE</scope>
    <source>
        <strain evidence="5">DSM 45618</strain>
    </source>
</reference>
<dbReference type="GO" id="GO:0005524">
    <property type="term" value="F:ATP binding"/>
    <property type="evidence" value="ECO:0007669"/>
    <property type="project" value="UniProtKB-KW"/>
</dbReference>
<comment type="caution">
    <text evidence="5">The sequence shown here is derived from an EMBL/GenBank/DDBJ whole genome shotgun (WGS) entry which is preliminary data.</text>
</comment>
<keyword evidence="6" id="KW-1185">Reference proteome</keyword>
<dbReference type="PROSITE" id="PS50893">
    <property type="entry name" value="ABC_TRANSPORTER_2"/>
    <property type="match status" value="1"/>
</dbReference>
<organism evidence="5 6">
    <name type="scientific">Actinocrinis puniceicyclus</name>
    <dbReference type="NCBI Taxonomy" id="977794"/>
    <lineage>
        <taxon>Bacteria</taxon>
        <taxon>Bacillati</taxon>
        <taxon>Actinomycetota</taxon>
        <taxon>Actinomycetes</taxon>
        <taxon>Catenulisporales</taxon>
        <taxon>Actinospicaceae</taxon>
        <taxon>Actinocrinis</taxon>
    </lineage>
</organism>
<keyword evidence="5" id="KW-0547">Nucleotide-binding</keyword>
<dbReference type="InterPro" id="IPR052156">
    <property type="entry name" value="BCAA_Transport_ATP-bd_LivF"/>
</dbReference>
<dbReference type="PANTHER" id="PTHR43820">
    <property type="entry name" value="HIGH-AFFINITY BRANCHED-CHAIN AMINO ACID TRANSPORT ATP-BINDING PROTEIN LIVF"/>
    <property type="match status" value="1"/>
</dbReference>
<dbReference type="InterPro" id="IPR017871">
    <property type="entry name" value="ABC_transporter-like_CS"/>
</dbReference>
<evidence type="ECO:0000256" key="3">
    <source>
        <dbReference type="ARBA" id="ARBA00022970"/>
    </source>
</evidence>
<dbReference type="Gene3D" id="3.40.50.300">
    <property type="entry name" value="P-loop containing nucleotide triphosphate hydrolases"/>
    <property type="match status" value="1"/>
</dbReference>
<keyword evidence="2" id="KW-0813">Transport</keyword>
<dbReference type="GO" id="GO:0015807">
    <property type="term" value="P:L-amino acid transport"/>
    <property type="evidence" value="ECO:0007669"/>
    <property type="project" value="TreeGrafter"/>
</dbReference>